<feature type="region of interest" description="Disordered" evidence="1">
    <location>
        <begin position="1"/>
        <end position="89"/>
    </location>
</feature>
<reference evidence="2 3" key="1">
    <citation type="journal article" date="2018" name="New Phytol.">
        <title>Comparative genomics and transcriptomics depict ericoid mycorrhizal fungi as versatile saprotrophs and plant mutualists.</title>
        <authorList>
            <person name="Martino E."/>
            <person name="Morin E."/>
            <person name="Grelet G.A."/>
            <person name="Kuo A."/>
            <person name="Kohler A."/>
            <person name="Daghino S."/>
            <person name="Barry K.W."/>
            <person name="Cichocki N."/>
            <person name="Clum A."/>
            <person name="Dockter R.B."/>
            <person name="Hainaut M."/>
            <person name="Kuo R.C."/>
            <person name="LaButti K."/>
            <person name="Lindahl B.D."/>
            <person name="Lindquist E.A."/>
            <person name="Lipzen A."/>
            <person name="Khouja H.R."/>
            <person name="Magnuson J."/>
            <person name="Murat C."/>
            <person name="Ohm R.A."/>
            <person name="Singer S.W."/>
            <person name="Spatafora J.W."/>
            <person name="Wang M."/>
            <person name="Veneault-Fourrey C."/>
            <person name="Henrissat B."/>
            <person name="Grigoriev I.V."/>
            <person name="Martin F.M."/>
            <person name="Perotto S."/>
        </authorList>
    </citation>
    <scope>NUCLEOTIDE SEQUENCE [LARGE SCALE GENOMIC DNA]</scope>
    <source>
        <strain evidence="2 3">ATCC 22711</strain>
    </source>
</reference>
<feature type="compositionally biased region" description="Polar residues" evidence="1">
    <location>
        <begin position="403"/>
        <end position="418"/>
    </location>
</feature>
<feature type="compositionally biased region" description="Pro residues" evidence="1">
    <location>
        <begin position="947"/>
        <end position="964"/>
    </location>
</feature>
<feature type="compositionally biased region" description="Low complexity" evidence="1">
    <location>
        <begin position="68"/>
        <end position="79"/>
    </location>
</feature>
<feature type="region of interest" description="Disordered" evidence="1">
    <location>
        <begin position="403"/>
        <end position="447"/>
    </location>
</feature>
<protein>
    <submittedName>
        <fullName evidence="2">Uncharacterized protein</fullName>
    </submittedName>
</protein>
<feature type="region of interest" description="Disordered" evidence="1">
    <location>
        <begin position="162"/>
        <end position="231"/>
    </location>
</feature>
<gene>
    <name evidence="2" type="ORF">M430DRAFT_24419</name>
</gene>
<dbReference type="RefSeq" id="XP_024725576.1">
    <property type="nucleotide sequence ID" value="XM_024865058.1"/>
</dbReference>
<evidence type="ECO:0000313" key="2">
    <source>
        <dbReference type="EMBL" id="PSS28051.1"/>
    </source>
</evidence>
<dbReference type="GeneID" id="36573139"/>
<dbReference type="Proteomes" id="UP000241818">
    <property type="component" value="Unassembled WGS sequence"/>
</dbReference>
<organism evidence="2 3">
    <name type="scientific">Amorphotheca resinae ATCC 22711</name>
    <dbReference type="NCBI Taxonomy" id="857342"/>
    <lineage>
        <taxon>Eukaryota</taxon>
        <taxon>Fungi</taxon>
        <taxon>Dikarya</taxon>
        <taxon>Ascomycota</taxon>
        <taxon>Pezizomycotina</taxon>
        <taxon>Leotiomycetes</taxon>
        <taxon>Helotiales</taxon>
        <taxon>Amorphothecaceae</taxon>
        <taxon>Amorphotheca</taxon>
    </lineage>
</organism>
<dbReference type="STRING" id="857342.A0A2T3BF78"/>
<accession>A0A2T3BF78</accession>
<sequence>MLQRSSSHGADCHRSTSSVHSKPESTKAEVANQHAHAAATLAFARAQEKSSTDASHKGVGFSRKNITSSSQDSQPPLQQNKGPSNVDRVVKRQQSVRFVTCTDVEGRQSKSNREVRVEPRGSFSTVRPAALRPLSRCSSLGNAGIAGEKAGFNERELAPYGPYSRKDDAVASSPASSRHVRKSRSMFMPLKAPKVFYTNGTPERPGNTSSGHRDSNLNAATPHMNSYEAPLRTPKSMSFLGLRRERDSSGSRESNDLGIQMARDRFLHQTNQQRLLEKPSFLFKLKVQRQEKQSRKFVLTSSTNSYGSPIASSNQGTTPKEFKLKDKARKARRNIKDRFRRAFGRSSKEQLDIPVQQVDAYETHVREYPSGSDARLSNFEDIPLQSEATLCQVASRPPSIYMISSSQRIESQTGSVKSIGSDRSGDNLPTTDTNATTSQGSRLQPERDIQRLSVINENGAHVPSSSLNNTPANHKLGKSDGYVPDGNSKTTPVPEHASLYHYLMKRLEDTSPQRRLEALRKKMKESVSISKDVESISSAKHVENVNAAKDVENINITEVPRRLASFAGTGVKYKMVTIKPVPPSPMCSSEAGRSPKHGHQWVTADSAHAARAEDIFGRTGPHVHEWFAADSLREARMRRQGNKVLPEEHAINEVISGLKQGRSGSDAATFSHSHEASTKTSNHLAPENMNMTPQEVAHLIEPIVPERRIVLEARSTFFGGTKYATVKTISPFRRALTESEAESSAAGAETQDANKPPSVPYSESIYSRSTGGGTPAFAKSSLTLHSCEEDIPKMSSADAGNGDAIILDRHIYRPIMPDMKGHRATSYAGSVESFEWQNWMSSEVTKLENGKANPNCASTQAAFYIKDLPVMTWSLRSRHVRENAQIIGDDTEVNQSKAIPVKQPLGTVQQNVKLNQQNIPVLKPIVKYRSSTALVLAENIDSGRRSIPPPPPARPASPPPPPIPLRSHLRPNPYPKFGLSSANAVNTTNLFGAPNSAANVPRMGRENLRSGSETAFNSPKSIGTPVNLAKRVRQSNKVSPGGGLSAAVEKQFGSTYPISPGDWRVNGKDMDPGGVEEDDIYGAEGAGLMGPSMTRDVGGMGSLGLVNSYLSSRRRKVAEFSDES</sequence>
<dbReference type="InParanoid" id="A0A2T3BF78"/>
<keyword evidence="3" id="KW-1185">Reference proteome</keyword>
<feature type="compositionally biased region" description="Basic and acidic residues" evidence="1">
    <location>
        <begin position="46"/>
        <end position="56"/>
    </location>
</feature>
<name>A0A2T3BF78_AMORE</name>
<dbReference type="EMBL" id="KZ679006">
    <property type="protein sequence ID" value="PSS28051.1"/>
    <property type="molecule type" value="Genomic_DNA"/>
</dbReference>
<dbReference type="OrthoDB" id="206201at2759"/>
<dbReference type="AlphaFoldDB" id="A0A2T3BF78"/>
<feature type="compositionally biased region" description="Polar residues" evidence="1">
    <location>
        <begin position="198"/>
        <end position="210"/>
    </location>
</feature>
<evidence type="ECO:0000256" key="1">
    <source>
        <dbReference type="SAM" id="MobiDB-lite"/>
    </source>
</evidence>
<feature type="region of interest" description="Disordered" evidence="1">
    <location>
        <begin position="658"/>
        <end position="687"/>
    </location>
</feature>
<feature type="compositionally biased region" description="Low complexity" evidence="1">
    <location>
        <begin position="28"/>
        <end position="45"/>
    </location>
</feature>
<feature type="region of interest" description="Disordered" evidence="1">
    <location>
        <begin position="738"/>
        <end position="772"/>
    </location>
</feature>
<evidence type="ECO:0000313" key="3">
    <source>
        <dbReference type="Proteomes" id="UP000241818"/>
    </source>
</evidence>
<feature type="compositionally biased region" description="Polar residues" evidence="1">
    <location>
        <begin position="678"/>
        <end position="687"/>
    </location>
</feature>
<feature type="region of interest" description="Disordered" evidence="1">
    <location>
        <begin position="940"/>
        <end position="976"/>
    </location>
</feature>
<proteinExistence type="predicted"/>
<feature type="compositionally biased region" description="Polar residues" evidence="1">
    <location>
        <begin position="427"/>
        <end position="442"/>
    </location>
</feature>
<feature type="compositionally biased region" description="Polar residues" evidence="1">
    <location>
        <begin position="662"/>
        <end position="671"/>
    </location>
</feature>